<dbReference type="Proteomes" id="UP001056708">
    <property type="component" value="Chromosome"/>
</dbReference>
<dbReference type="PANTHER" id="PTHR34107:SF7">
    <property type="entry name" value="SLR2092 PROTEIN"/>
    <property type="match status" value="1"/>
</dbReference>
<organism evidence="2 3">
    <name type="scientific">Phormidium yuhuli AB48</name>
    <dbReference type="NCBI Taxonomy" id="2940671"/>
    <lineage>
        <taxon>Bacteria</taxon>
        <taxon>Bacillati</taxon>
        <taxon>Cyanobacteriota</taxon>
        <taxon>Cyanophyceae</taxon>
        <taxon>Oscillatoriophycideae</taxon>
        <taxon>Oscillatoriales</taxon>
        <taxon>Oscillatoriaceae</taxon>
        <taxon>Phormidium</taxon>
        <taxon>Phormidium yuhuli</taxon>
    </lineage>
</organism>
<dbReference type="GO" id="GO:0004519">
    <property type="term" value="F:endonuclease activity"/>
    <property type="evidence" value="ECO:0007669"/>
    <property type="project" value="UniProtKB-KW"/>
</dbReference>
<dbReference type="InterPro" id="IPR011335">
    <property type="entry name" value="Restrct_endonuc-II-like"/>
</dbReference>
<dbReference type="InterPro" id="IPR008538">
    <property type="entry name" value="Uma2"/>
</dbReference>
<dbReference type="CDD" id="cd06260">
    <property type="entry name" value="DUF820-like"/>
    <property type="match status" value="1"/>
</dbReference>
<keyword evidence="2" id="KW-0540">Nuclease</keyword>
<dbReference type="Pfam" id="PF05685">
    <property type="entry name" value="Uma2"/>
    <property type="match status" value="1"/>
</dbReference>
<evidence type="ECO:0000259" key="1">
    <source>
        <dbReference type="Pfam" id="PF05685"/>
    </source>
</evidence>
<keyword evidence="3" id="KW-1185">Reference proteome</keyword>
<proteinExistence type="predicted"/>
<sequence>MITLNLDSTLNLSDETFLQLCQNNPDLRLERSAKGQLIAMTPSASQTGQQNLGLAAQLWMWNQQHQLGITFDSSSGFTLANGAIRAPDVAWIKMERWQTLPEAERRKFAAICPDFVAELKSPTDSLTMLQGKLQEYMDNGAQLGWLLDPDARRVYRYCPGESVQCLDDPETLAAESLLPGLVVHLRWVWG</sequence>
<dbReference type="InterPro" id="IPR012296">
    <property type="entry name" value="Nuclease_put_TT1808"/>
</dbReference>
<gene>
    <name evidence="2" type="ORF">NEA10_11985</name>
</gene>
<dbReference type="SUPFAM" id="SSF52980">
    <property type="entry name" value="Restriction endonuclease-like"/>
    <property type="match status" value="1"/>
</dbReference>
<evidence type="ECO:0000313" key="2">
    <source>
        <dbReference type="EMBL" id="USR89601.1"/>
    </source>
</evidence>
<keyword evidence="2" id="KW-0378">Hydrolase</keyword>
<dbReference type="EMBL" id="CP098611">
    <property type="protein sequence ID" value="USR89601.1"/>
    <property type="molecule type" value="Genomic_DNA"/>
</dbReference>
<feature type="domain" description="Putative restriction endonuclease" evidence="1">
    <location>
        <begin position="15"/>
        <end position="183"/>
    </location>
</feature>
<accession>A0ABY5ALH0</accession>
<evidence type="ECO:0000313" key="3">
    <source>
        <dbReference type="Proteomes" id="UP001056708"/>
    </source>
</evidence>
<dbReference type="RefSeq" id="WP_252660421.1">
    <property type="nucleotide sequence ID" value="NZ_CP098611.1"/>
</dbReference>
<name>A0ABY5ALH0_9CYAN</name>
<dbReference type="Gene3D" id="3.90.1570.10">
    <property type="entry name" value="tt1808, chain A"/>
    <property type="match status" value="1"/>
</dbReference>
<keyword evidence="2" id="KW-0255">Endonuclease</keyword>
<reference evidence="2" key="1">
    <citation type="submission" date="2022-06" db="EMBL/GenBank/DDBJ databases">
        <title>Genome sequence of Phormidium yuhuli AB48 isolated from an industrial photobioreactor environment.</title>
        <authorList>
            <person name="Qiu Y."/>
            <person name="Noonan A.J.C."/>
            <person name="Dofher K."/>
            <person name="Koch M."/>
            <person name="Kieft B."/>
            <person name="Lin X."/>
            <person name="Ziels R.M."/>
            <person name="Hallam S.J."/>
        </authorList>
    </citation>
    <scope>NUCLEOTIDE SEQUENCE</scope>
    <source>
        <strain evidence="2">AB48</strain>
    </source>
</reference>
<protein>
    <submittedName>
        <fullName evidence="2">Uma2 family endonuclease</fullName>
    </submittedName>
</protein>
<dbReference type="PANTHER" id="PTHR34107">
    <property type="entry name" value="SLL0198 PROTEIN-RELATED"/>
    <property type="match status" value="1"/>
</dbReference>